<dbReference type="Gene3D" id="1.25.10.10">
    <property type="entry name" value="Leucine-rich Repeat Variant"/>
    <property type="match status" value="1"/>
</dbReference>
<reference evidence="1 2" key="1">
    <citation type="journal article" date="2015" name="Microbiome">
        <title>Genomic resolution of linkages in carbon, nitrogen, and sulfur cycling among widespread estuary sediment bacteria.</title>
        <authorList>
            <person name="Baker B.J."/>
            <person name="Lazar C.S."/>
            <person name="Teske A.P."/>
            <person name="Dick G.J."/>
        </authorList>
    </citation>
    <scope>NUCLEOTIDE SEQUENCE [LARGE SCALE GENOMIC DNA]</scope>
    <source>
        <strain evidence="1">SM23_60</strain>
    </source>
</reference>
<dbReference type="Proteomes" id="UP000051096">
    <property type="component" value="Unassembled WGS sequence"/>
</dbReference>
<name>A0A0S8GAG8_UNCW3</name>
<protein>
    <recommendedName>
        <fullName evidence="3">HEAT repeat domain-containing protein</fullName>
    </recommendedName>
</protein>
<dbReference type="EMBL" id="LJUO01000108">
    <property type="protein sequence ID" value="KPK69935.1"/>
    <property type="molecule type" value="Genomic_DNA"/>
</dbReference>
<evidence type="ECO:0000313" key="2">
    <source>
        <dbReference type="Proteomes" id="UP000051096"/>
    </source>
</evidence>
<dbReference type="InterPro" id="IPR016024">
    <property type="entry name" value="ARM-type_fold"/>
</dbReference>
<gene>
    <name evidence="1" type="ORF">AMJ87_09710</name>
</gene>
<accession>A0A0S8GAG8</accession>
<dbReference type="InterPro" id="IPR011989">
    <property type="entry name" value="ARM-like"/>
</dbReference>
<evidence type="ECO:0008006" key="3">
    <source>
        <dbReference type="Google" id="ProtNLM"/>
    </source>
</evidence>
<sequence>MKIRLRENSKAILELLKTRSIKRKLKILEKLDGVNERESIKILLKILEDTSWTLREKAATRLVHYGNRVVPRLEKLLTRGFWYTRASACLALGEIGNLKALEPIIRLYISDENPTVVKEASSALVKLAKRDPLQFAERLEGMELDDFQEERVLQIIADFDPDTHATIMEELAHE</sequence>
<dbReference type="AlphaFoldDB" id="A0A0S8GAG8"/>
<comment type="caution">
    <text evidence="1">The sequence shown here is derived from an EMBL/GenBank/DDBJ whole genome shotgun (WGS) entry which is preliminary data.</text>
</comment>
<dbReference type="SUPFAM" id="SSF48371">
    <property type="entry name" value="ARM repeat"/>
    <property type="match status" value="1"/>
</dbReference>
<evidence type="ECO:0000313" key="1">
    <source>
        <dbReference type="EMBL" id="KPK69935.1"/>
    </source>
</evidence>
<organism evidence="1 2">
    <name type="scientific">candidate division WOR_3 bacterium SM23_60</name>
    <dbReference type="NCBI Taxonomy" id="1703780"/>
    <lineage>
        <taxon>Bacteria</taxon>
        <taxon>Bacteria division WOR-3</taxon>
    </lineage>
</organism>
<proteinExistence type="predicted"/>
<dbReference type="Pfam" id="PF13646">
    <property type="entry name" value="HEAT_2"/>
    <property type="match status" value="1"/>
</dbReference>